<dbReference type="AlphaFoldDB" id="A0A1T4QE02"/>
<accession>A0A1T4QE02</accession>
<evidence type="ECO:0000256" key="6">
    <source>
        <dbReference type="ARBA" id="ARBA00022989"/>
    </source>
</evidence>
<feature type="transmembrane region" description="Helical" evidence="9">
    <location>
        <begin position="359"/>
        <end position="385"/>
    </location>
</feature>
<comment type="subcellular location">
    <subcellularLocation>
        <location evidence="1">Cell membrane</location>
        <topology evidence="1">Multi-pass membrane protein</topology>
    </subcellularLocation>
</comment>
<keyword evidence="4" id="KW-1003">Cell membrane</keyword>
<keyword evidence="6 9" id="KW-1133">Transmembrane helix</keyword>
<keyword evidence="7 9" id="KW-0472">Membrane</keyword>
<evidence type="ECO:0000256" key="1">
    <source>
        <dbReference type="ARBA" id="ARBA00004651"/>
    </source>
</evidence>
<evidence type="ECO:0000256" key="7">
    <source>
        <dbReference type="ARBA" id="ARBA00023136"/>
    </source>
</evidence>
<evidence type="ECO:0000256" key="9">
    <source>
        <dbReference type="SAM" id="Phobius"/>
    </source>
</evidence>
<protein>
    <submittedName>
        <fullName evidence="10">Choline-glycine betaine transporter</fullName>
    </submittedName>
</protein>
<sequence>MVNMVERVRTRALRKREEGRVDTWVVGVSGGALIAFVAAALLFPTATENAVDTAFTWSADWFGAYWQLFLLATFLVAAVLACSRYGRVRMGGIARPEFGWFKWVAMVMTTLLGAGGVFWAAAEPIAHYVDTPPLFGTGGGATDPSPESVALAQSFIHWGFLGWAVGGTLATFVMMRGVQRGLPLRPRTLLYPIMGDRVKDHWIGTVADICCILAVVAGTVGPVGFLGLQVSYISGEMFGTFDGYATQLVVIIGLTVVAAISVLSGLDKGIQFLSRLNVWVALALLVCVLALGSAVFVFNTFFDAFALHATQFLSMSVYRGDGSWLGSWTTFFFAWWVGYAPLMAIFIARISKGRTVREIFIGGTVLPTVVTTFWFTALGGTGIWLETQNPGSVSGPYEETGLPAAALSIVQQLPMSALLGVIVLVVTVVFVASTMDSMSYALAASGMRDSEPRPVIRAFWCVVMGAAAAVLIAIGDGGVNALQSFIVVTAVPVGLIMLPTLWTTPRIIRWMAVEQGLLSRADAAGIPEKRDEEVPSWTGPSEVGRKEPEFAGRY</sequence>
<feature type="transmembrane region" description="Helical" evidence="9">
    <location>
        <begin position="202"/>
        <end position="224"/>
    </location>
</feature>
<feature type="transmembrane region" description="Helical" evidence="9">
    <location>
        <begin position="481"/>
        <end position="502"/>
    </location>
</feature>
<feature type="transmembrane region" description="Helical" evidence="9">
    <location>
        <begin position="155"/>
        <end position="175"/>
    </location>
</feature>
<evidence type="ECO:0000256" key="8">
    <source>
        <dbReference type="SAM" id="MobiDB-lite"/>
    </source>
</evidence>
<proteinExistence type="inferred from homology"/>
<feature type="transmembrane region" description="Helical" evidence="9">
    <location>
        <begin position="417"/>
        <end position="443"/>
    </location>
</feature>
<feature type="region of interest" description="Disordered" evidence="8">
    <location>
        <begin position="528"/>
        <end position="554"/>
    </location>
</feature>
<evidence type="ECO:0000256" key="3">
    <source>
        <dbReference type="ARBA" id="ARBA00022448"/>
    </source>
</evidence>
<feature type="transmembrane region" description="Helical" evidence="9">
    <location>
        <begin position="455"/>
        <end position="475"/>
    </location>
</feature>
<evidence type="ECO:0000256" key="2">
    <source>
        <dbReference type="ARBA" id="ARBA00005658"/>
    </source>
</evidence>
<feature type="compositionally biased region" description="Basic and acidic residues" evidence="8">
    <location>
        <begin position="543"/>
        <end position="554"/>
    </location>
</feature>
<feature type="transmembrane region" description="Helical" evidence="9">
    <location>
        <begin position="21"/>
        <end position="43"/>
    </location>
</feature>
<feature type="transmembrane region" description="Helical" evidence="9">
    <location>
        <begin position="103"/>
        <end position="122"/>
    </location>
</feature>
<comment type="similarity">
    <text evidence="2">Belongs to the BCCT transporter (TC 2.A.15) family.</text>
</comment>
<feature type="transmembrane region" description="Helical" evidence="9">
    <location>
        <begin position="63"/>
        <end position="82"/>
    </location>
</feature>
<evidence type="ECO:0000313" key="10">
    <source>
        <dbReference type="EMBL" id="SKA01969.1"/>
    </source>
</evidence>
<feature type="transmembrane region" description="Helical" evidence="9">
    <location>
        <begin position="244"/>
        <end position="266"/>
    </location>
</feature>
<dbReference type="EMBL" id="FUWS01000005">
    <property type="protein sequence ID" value="SKA01969.1"/>
    <property type="molecule type" value="Genomic_DNA"/>
</dbReference>
<keyword evidence="3" id="KW-0813">Transport</keyword>
<dbReference type="STRING" id="1122192.SAMN02745673_02182"/>
<evidence type="ECO:0000256" key="4">
    <source>
        <dbReference type="ARBA" id="ARBA00022475"/>
    </source>
</evidence>
<dbReference type="InterPro" id="IPR000060">
    <property type="entry name" value="BCCT_transptr"/>
</dbReference>
<dbReference type="PANTHER" id="PTHR30047">
    <property type="entry name" value="HIGH-AFFINITY CHOLINE TRANSPORT PROTEIN-RELATED"/>
    <property type="match status" value="1"/>
</dbReference>
<dbReference type="GO" id="GO:0005886">
    <property type="term" value="C:plasma membrane"/>
    <property type="evidence" value="ECO:0007669"/>
    <property type="project" value="UniProtKB-SubCell"/>
</dbReference>
<gene>
    <name evidence="10" type="ORF">SAMN02745673_02182</name>
</gene>
<feature type="transmembrane region" description="Helical" evidence="9">
    <location>
        <begin position="322"/>
        <end position="347"/>
    </location>
</feature>
<feature type="transmembrane region" description="Helical" evidence="9">
    <location>
        <begin position="278"/>
        <end position="302"/>
    </location>
</feature>
<evidence type="ECO:0000256" key="5">
    <source>
        <dbReference type="ARBA" id="ARBA00022692"/>
    </source>
</evidence>
<dbReference type="Proteomes" id="UP000190637">
    <property type="component" value="Unassembled WGS sequence"/>
</dbReference>
<organism evidence="10 11">
    <name type="scientific">Marinactinospora thermotolerans DSM 45154</name>
    <dbReference type="NCBI Taxonomy" id="1122192"/>
    <lineage>
        <taxon>Bacteria</taxon>
        <taxon>Bacillati</taxon>
        <taxon>Actinomycetota</taxon>
        <taxon>Actinomycetes</taxon>
        <taxon>Streptosporangiales</taxon>
        <taxon>Nocardiopsidaceae</taxon>
        <taxon>Marinactinospora</taxon>
    </lineage>
</organism>
<dbReference type="GO" id="GO:0022857">
    <property type="term" value="F:transmembrane transporter activity"/>
    <property type="evidence" value="ECO:0007669"/>
    <property type="project" value="InterPro"/>
</dbReference>
<name>A0A1T4QE02_9ACTN</name>
<evidence type="ECO:0000313" key="11">
    <source>
        <dbReference type="Proteomes" id="UP000190637"/>
    </source>
</evidence>
<keyword evidence="5 9" id="KW-0812">Transmembrane</keyword>
<reference evidence="10 11" key="1">
    <citation type="submission" date="2017-02" db="EMBL/GenBank/DDBJ databases">
        <authorList>
            <person name="Peterson S.W."/>
        </authorList>
    </citation>
    <scope>NUCLEOTIDE SEQUENCE [LARGE SCALE GENOMIC DNA]</scope>
    <source>
        <strain evidence="10 11">DSM 45154</strain>
    </source>
</reference>
<dbReference type="Pfam" id="PF02028">
    <property type="entry name" value="BCCT"/>
    <property type="match status" value="1"/>
</dbReference>
<dbReference type="PANTHER" id="PTHR30047:SF7">
    <property type="entry name" value="HIGH-AFFINITY CHOLINE TRANSPORT PROTEIN"/>
    <property type="match status" value="1"/>
</dbReference>
<keyword evidence="11" id="KW-1185">Reference proteome</keyword>